<dbReference type="InterPro" id="IPR006059">
    <property type="entry name" value="SBP"/>
</dbReference>
<name>A0A561SWW4_9PSEU</name>
<proteinExistence type="predicted"/>
<dbReference type="EMBL" id="VIWU01000001">
    <property type="protein sequence ID" value="TWF79347.1"/>
    <property type="molecule type" value="Genomic_DNA"/>
</dbReference>
<feature type="region of interest" description="Disordered" evidence="1">
    <location>
        <begin position="28"/>
        <end position="52"/>
    </location>
</feature>
<comment type="caution">
    <text evidence="2">The sequence shown here is derived from an EMBL/GenBank/DDBJ whole genome shotgun (WGS) entry which is preliminary data.</text>
</comment>
<dbReference type="InterPro" id="IPR050490">
    <property type="entry name" value="Bact_solute-bd_prot1"/>
</dbReference>
<dbReference type="Gene3D" id="3.40.190.10">
    <property type="entry name" value="Periplasmic binding protein-like II"/>
    <property type="match status" value="1"/>
</dbReference>
<dbReference type="PANTHER" id="PTHR43649:SF12">
    <property type="entry name" value="DIACETYLCHITOBIOSE BINDING PROTEIN DASA"/>
    <property type="match status" value="1"/>
</dbReference>
<dbReference type="AlphaFoldDB" id="A0A561SWW4"/>
<dbReference type="PROSITE" id="PS51318">
    <property type="entry name" value="TAT"/>
    <property type="match status" value="1"/>
</dbReference>
<reference evidence="2 3" key="1">
    <citation type="submission" date="2019-06" db="EMBL/GenBank/DDBJ databases">
        <title>Sequencing the genomes of 1000 actinobacteria strains.</title>
        <authorList>
            <person name="Klenk H.-P."/>
        </authorList>
    </citation>
    <scope>NUCLEOTIDE SEQUENCE [LARGE SCALE GENOMIC DNA]</scope>
    <source>
        <strain evidence="2 3">DSM 45671</strain>
    </source>
</reference>
<sequence length="472" mass="51253">MWTTEFDRRRFLQATGLAALGGTLAACGGGGEEPPGGVVEPTRAAPQGTFSEPASPLSGALSILMWSHFVPAHDMWFDPWAREWGSRVGVEVTVDHINYAELPARTQAEIQAGQGHDLILHIAPVPQYEPSVLDLTDVVTEADNRHGTQLDLCRKSSFNPTTRKFFAFTPSWVPDPGDYRSSLWTPVGLPTGPSTWDDLLRGGAEIKNSQGIQVGIGMSQEIDSNMAGRALLWSYGASIQDATEQVVLNSPETVEAVDYMSRLYRDAMTPEVFSWNAASNNQGLAAGQLSFILNSISAWRTSQETDPEVANDIGFTPPLRGPADARAASHVMYNWIVPTYAANPDAAKEFLLHYTDNLGLVAWQSRLYDFPAYPDVVPDLDAWLKDDPYGAQPPDKLALLADAVDWSTNVGYPGPSNTAEGEVFATFIIPNMFARAARGEVSAQQAVADAEAQIRPIFDNWRARGLIGTGGT</sequence>
<accession>A0A561SWW4</accession>
<dbReference type="InterPro" id="IPR006311">
    <property type="entry name" value="TAT_signal"/>
</dbReference>
<organism evidence="2 3">
    <name type="scientific">Pseudonocardia hierapolitana</name>
    <dbReference type="NCBI Taxonomy" id="1128676"/>
    <lineage>
        <taxon>Bacteria</taxon>
        <taxon>Bacillati</taxon>
        <taxon>Actinomycetota</taxon>
        <taxon>Actinomycetes</taxon>
        <taxon>Pseudonocardiales</taxon>
        <taxon>Pseudonocardiaceae</taxon>
        <taxon>Pseudonocardia</taxon>
    </lineage>
</organism>
<evidence type="ECO:0000256" key="1">
    <source>
        <dbReference type="SAM" id="MobiDB-lite"/>
    </source>
</evidence>
<dbReference type="PANTHER" id="PTHR43649">
    <property type="entry name" value="ARABINOSE-BINDING PROTEIN-RELATED"/>
    <property type="match status" value="1"/>
</dbReference>
<dbReference type="Pfam" id="PF13416">
    <property type="entry name" value="SBP_bac_8"/>
    <property type="match status" value="1"/>
</dbReference>
<evidence type="ECO:0000313" key="2">
    <source>
        <dbReference type="EMBL" id="TWF79347.1"/>
    </source>
</evidence>
<evidence type="ECO:0000313" key="3">
    <source>
        <dbReference type="Proteomes" id="UP000321261"/>
    </source>
</evidence>
<protein>
    <submittedName>
        <fullName evidence="2">Carbohydrate ABC transporter substrate-binding protein (CUT1 family)</fullName>
    </submittedName>
</protein>
<keyword evidence="3" id="KW-1185">Reference proteome</keyword>
<dbReference type="SUPFAM" id="SSF53850">
    <property type="entry name" value="Periplasmic binding protein-like II"/>
    <property type="match status" value="1"/>
</dbReference>
<dbReference type="RefSeq" id="WP_147258225.1">
    <property type="nucleotide sequence ID" value="NZ_VIWU01000001.1"/>
</dbReference>
<dbReference type="Proteomes" id="UP000321261">
    <property type="component" value="Unassembled WGS sequence"/>
</dbReference>
<dbReference type="OrthoDB" id="5508957at2"/>
<gene>
    <name evidence="2" type="ORF">FHX44_115280</name>
</gene>